<dbReference type="InterPro" id="IPR029021">
    <property type="entry name" value="Prot-tyrosine_phosphatase-like"/>
</dbReference>
<protein>
    <submittedName>
        <fullName evidence="2">Uncharacterized protein (TIGR01244 family)</fullName>
    </submittedName>
</protein>
<dbReference type="InterPro" id="IPR055214">
    <property type="entry name" value="PTP-NADK"/>
</dbReference>
<evidence type="ECO:0000313" key="3">
    <source>
        <dbReference type="Proteomes" id="UP000545037"/>
    </source>
</evidence>
<dbReference type="SUPFAM" id="SSF52799">
    <property type="entry name" value="(Phosphotyrosine protein) phosphatases II"/>
    <property type="match status" value="1"/>
</dbReference>
<organism evidence="2 3">
    <name type="scientific">Brevundimonas variabilis</name>
    <dbReference type="NCBI Taxonomy" id="74312"/>
    <lineage>
        <taxon>Bacteria</taxon>
        <taxon>Pseudomonadati</taxon>
        <taxon>Pseudomonadota</taxon>
        <taxon>Alphaproteobacteria</taxon>
        <taxon>Caulobacterales</taxon>
        <taxon>Caulobacteraceae</taxon>
        <taxon>Brevundimonas</taxon>
    </lineage>
</organism>
<proteinExistence type="predicted"/>
<accession>A0A7W9CH96</accession>
<evidence type="ECO:0000259" key="1">
    <source>
        <dbReference type="Pfam" id="PF22741"/>
    </source>
</evidence>
<dbReference type="AlphaFoldDB" id="A0A7W9CH96"/>
<evidence type="ECO:0000313" key="2">
    <source>
        <dbReference type="EMBL" id="MBB5745579.1"/>
    </source>
</evidence>
<dbReference type="Gene3D" id="3.90.190.10">
    <property type="entry name" value="Protein tyrosine phosphatase superfamily"/>
    <property type="match status" value="1"/>
</dbReference>
<name>A0A7W9CH96_9CAUL</name>
<reference evidence="2 3" key="1">
    <citation type="submission" date="2020-08" db="EMBL/GenBank/DDBJ databases">
        <title>Genomic Encyclopedia of Type Strains, Phase IV (KMG-IV): sequencing the most valuable type-strain genomes for metagenomic binning, comparative biology and taxonomic classification.</title>
        <authorList>
            <person name="Goeker M."/>
        </authorList>
    </citation>
    <scope>NUCLEOTIDE SEQUENCE [LARGE SCALE GENOMIC DNA]</scope>
    <source>
        <strain evidence="2 3">DSM 4737</strain>
    </source>
</reference>
<sequence length="228" mass="26659">MSGYLRSMSRYDLTTPRGRFKARWDYVWKDHAFLRRWFMNAHWLGPDLVRTNQPSPRQLAYWKTQGIRTVINLRGVRDEAYYALEKDACARLGLTLIDAPLDSRDAPQKDRVHRARALFQTIEYPVLIHCKSGADRAGMMAVFYRHFHLGEPMSQAIGQLSKTYLHSREGLTGVLDYTLEKYLNEVEPTGVSFIDWIDSEAYDPKAIRAEFKAQWWGTLLTEKLLRRE</sequence>
<comment type="caution">
    <text evidence="2">The sequence shown here is derived from an EMBL/GenBank/DDBJ whole genome shotgun (WGS) entry which is preliminary data.</text>
</comment>
<gene>
    <name evidence="2" type="ORF">GGR13_001163</name>
</gene>
<dbReference type="EMBL" id="JACHOR010000002">
    <property type="protein sequence ID" value="MBB5745579.1"/>
    <property type="molecule type" value="Genomic_DNA"/>
</dbReference>
<feature type="domain" description="DSP-PTPase phosphatase fused to NAD+ Kinase" evidence="1">
    <location>
        <begin position="49"/>
        <end position="158"/>
    </location>
</feature>
<dbReference type="Proteomes" id="UP000545037">
    <property type="component" value="Unassembled WGS sequence"/>
</dbReference>
<dbReference type="Pfam" id="PF22741">
    <property type="entry name" value="PTP-NADK"/>
    <property type="match status" value="1"/>
</dbReference>
<keyword evidence="3" id="KW-1185">Reference proteome</keyword>